<dbReference type="HOGENOM" id="CLU_150733_1_1_6"/>
<organism evidence="1">
    <name type="scientific">Xenorhabdus bovienii str. kraussei Becker Underwood</name>
    <dbReference type="NCBI Taxonomy" id="1398204"/>
    <lineage>
        <taxon>Bacteria</taxon>
        <taxon>Pseudomonadati</taxon>
        <taxon>Pseudomonadota</taxon>
        <taxon>Gammaproteobacteria</taxon>
        <taxon>Enterobacterales</taxon>
        <taxon>Morganellaceae</taxon>
        <taxon>Xenorhabdus</taxon>
    </lineage>
</organism>
<dbReference type="RefSeq" id="WP_051875998.1">
    <property type="nucleotide sequence ID" value="NZ_CAWLXS010000260.1"/>
</dbReference>
<gene>
    <name evidence="1" type="ORF">XBKB1_2670019</name>
</gene>
<dbReference type="EMBL" id="CBSZ010000187">
    <property type="protein sequence ID" value="CDH24368.1"/>
    <property type="molecule type" value="Genomic_DNA"/>
</dbReference>
<dbReference type="AlphaFoldDB" id="A0A077PTK3"/>
<dbReference type="Gene3D" id="1.20.120.330">
    <property type="entry name" value="Nucleotidyltransferases domain 2"/>
    <property type="match status" value="1"/>
</dbReference>
<name>A0A077PTK3_XENBV</name>
<evidence type="ECO:0008006" key="2">
    <source>
        <dbReference type="Google" id="ProtNLM"/>
    </source>
</evidence>
<sequence>MPITSRDFADSAVRLAKSELEVDYRNAISRGYYAMYHLCLESLQHIPKYSNNHHQSLISYMKNKNECKLESYDKQKLKVLAYRLAQQRGERNRADYDAFTDCIKKESAETAIESMNKFIEDWAILTSNI</sequence>
<dbReference type="Proteomes" id="UP000028493">
    <property type="component" value="Unassembled WGS sequence"/>
</dbReference>
<reference evidence="1" key="1">
    <citation type="submission" date="2013-07" db="EMBL/GenBank/DDBJ databases">
        <title>Sub-species coevolution in mutualistic symbiosis.</title>
        <authorList>
            <person name="Murfin K."/>
            <person name="Klassen J."/>
            <person name="Lee M."/>
            <person name="Forst S."/>
            <person name="Stock P."/>
            <person name="Goodrich-Blair H."/>
        </authorList>
    </citation>
    <scope>NUCLEOTIDE SEQUENCE [LARGE SCALE GENOMIC DNA]</scope>
    <source>
        <strain evidence="1">Kraussei Becker Underwood</strain>
    </source>
</reference>
<accession>A0A077PTK3</accession>
<proteinExistence type="predicted"/>
<comment type="caution">
    <text evidence="1">The sequence shown here is derived from an EMBL/GenBank/DDBJ whole genome shotgun (WGS) entry which is preliminary data.</text>
</comment>
<protein>
    <recommendedName>
        <fullName evidence="2">HEPN domain-containing protein</fullName>
    </recommendedName>
</protein>
<evidence type="ECO:0000313" key="1">
    <source>
        <dbReference type="EMBL" id="CDH24368.1"/>
    </source>
</evidence>